<sequence length="514" mass="57329">MKRNNRLQDAALLLPLVFALASCGNIYDLLGRGSSYDTGSIYVPPVTSDGYYTEDNATPFTYKDIMQSTGLDALPSTGSYTVLVLPIEFTDFRFTEQEISDLETVLNAEDGTGYWESLHSYYYESSYGQLDVHFELAPIYDSGMTSETAYRRYAVNSSSDFGTTLVNSALAEYKKDHSTKSLDTDSNGNIDGVIGVYSCPNYESGELPFNDAAGFFWAYTYWAMEAPSSVSPTLNLYFFMSIDFIYSESGGLDCHTLAHEFGHMLGLDDYYPTDYNPAPYNTYFATGWLQMMDGNILDHDPFSKVALGWIDPIVVLDDCTIEIESSATSPNAILVPTASWNGTAFDEYLVIDLYTPEGLNYLDSHETYIGRPRGYTREGIRVYHVDARLVEINVNSNGNYSYEYYSGTKLNPSPTRGYSVAATNSQKSNAYADIDYSLLNLIDKESALSLSNPFFDNGAADNDSLFYAGDTFALSRYMNFFPERTTMNNGYSLDWSFTVNSVSDGKAVITFDKK</sequence>
<dbReference type="PROSITE" id="PS51257">
    <property type="entry name" value="PROKAR_LIPOPROTEIN"/>
    <property type="match status" value="1"/>
</dbReference>
<dbReference type="PANTHER" id="PTHR41775:SF1">
    <property type="entry name" value="PEPTIDASE M6-LIKE DOMAIN-CONTAINING PROTEIN"/>
    <property type="match status" value="1"/>
</dbReference>
<evidence type="ECO:0000313" key="1">
    <source>
        <dbReference type="EMBL" id="MBO8425766.1"/>
    </source>
</evidence>
<evidence type="ECO:0000313" key="2">
    <source>
        <dbReference type="Proteomes" id="UP000823634"/>
    </source>
</evidence>
<dbReference type="EMBL" id="JADINA010000003">
    <property type="protein sequence ID" value="MBO8425766.1"/>
    <property type="molecule type" value="Genomic_DNA"/>
</dbReference>
<proteinExistence type="predicted"/>
<reference evidence="1" key="1">
    <citation type="submission" date="2020-10" db="EMBL/GenBank/DDBJ databases">
        <authorList>
            <person name="Gilroy R."/>
        </authorList>
    </citation>
    <scope>NUCLEOTIDE SEQUENCE</scope>
    <source>
        <strain evidence="1">17113</strain>
    </source>
</reference>
<protein>
    <recommendedName>
        <fullName evidence="3">M6 family metalloprotease domain-containing protein</fullName>
    </recommendedName>
</protein>
<dbReference type="Proteomes" id="UP000823634">
    <property type="component" value="Unassembled WGS sequence"/>
</dbReference>
<reference evidence="1" key="2">
    <citation type="journal article" date="2021" name="PeerJ">
        <title>Extensive microbial diversity within the chicken gut microbiome revealed by metagenomics and culture.</title>
        <authorList>
            <person name="Gilroy R."/>
            <person name="Ravi A."/>
            <person name="Getino M."/>
            <person name="Pursley I."/>
            <person name="Horton D.L."/>
            <person name="Alikhan N.F."/>
            <person name="Baker D."/>
            <person name="Gharbi K."/>
            <person name="Hall N."/>
            <person name="Watson M."/>
            <person name="Adriaenssens E.M."/>
            <person name="Foster-Nyarko E."/>
            <person name="Jarju S."/>
            <person name="Secka A."/>
            <person name="Antonio M."/>
            <person name="Oren A."/>
            <person name="Chaudhuri R.R."/>
            <person name="La Ragione R."/>
            <person name="Hildebrand F."/>
            <person name="Pallen M.J."/>
        </authorList>
    </citation>
    <scope>NUCLEOTIDE SEQUENCE</scope>
    <source>
        <strain evidence="1">17113</strain>
    </source>
</reference>
<dbReference type="PANTHER" id="PTHR41775">
    <property type="entry name" value="SECRETED PROTEIN-RELATED"/>
    <property type="match status" value="1"/>
</dbReference>
<dbReference type="AlphaFoldDB" id="A0A9D9GUP1"/>
<gene>
    <name evidence="1" type="ORF">IAC61_00410</name>
</gene>
<organism evidence="1 2">
    <name type="scientific">Candidatus Alloenteromonas pullistercoris</name>
    <dbReference type="NCBI Taxonomy" id="2840785"/>
    <lineage>
        <taxon>Bacteria</taxon>
        <taxon>Bacillati</taxon>
        <taxon>Bacillota</taxon>
        <taxon>Bacillota incertae sedis</taxon>
        <taxon>Candidatus Alloenteromonas</taxon>
    </lineage>
</organism>
<dbReference type="SUPFAM" id="SSF55486">
    <property type="entry name" value="Metalloproteases ('zincins'), catalytic domain"/>
    <property type="match status" value="1"/>
</dbReference>
<evidence type="ECO:0008006" key="3">
    <source>
        <dbReference type="Google" id="ProtNLM"/>
    </source>
</evidence>
<name>A0A9D9GUP1_9FIRM</name>
<comment type="caution">
    <text evidence="1">The sequence shown here is derived from an EMBL/GenBank/DDBJ whole genome shotgun (WGS) entry which is preliminary data.</text>
</comment>
<accession>A0A9D9GUP1</accession>